<protein>
    <recommendedName>
        <fullName evidence="4">J domain-containing protein</fullName>
    </recommendedName>
</protein>
<dbReference type="RefSeq" id="WP_154419797.1">
    <property type="nucleotide sequence ID" value="NZ_CP044331.1"/>
</dbReference>
<gene>
    <name evidence="2" type="ORF">F7D14_07960</name>
</gene>
<dbReference type="EMBL" id="CP044331">
    <property type="protein sequence ID" value="QGM97413.1"/>
    <property type="molecule type" value="Genomic_DNA"/>
</dbReference>
<dbReference type="Gene3D" id="1.10.287.110">
    <property type="entry name" value="DnaJ domain"/>
    <property type="match status" value="1"/>
</dbReference>
<evidence type="ECO:0000256" key="1">
    <source>
        <dbReference type="SAM" id="MobiDB-lite"/>
    </source>
</evidence>
<feature type="compositionally biased region" description="Polar residues" evidence="1">
    <location>
        <begin position="34"/>
        <end position="60"/>
    </location>
</feature>
<name>A0A6B8M7V9_9HYPH</name>
<dbReference type="SUPFAM" id="SSF46565">
    <property type="entry name" value="Chaperone J-domain"/>
    <property type="match status" value="1"/>
</dbReference>
<dbReference type="Proteomes" id="UP000422569">
    <property type="component" value="Chromosome"/>
</dbReference>
<dbReference type="AlphaFoldDB" id="A0A6B8M7V9"/>
<organism evidence="2 3">
    <name type="scientific">Methylocystis parvus</name>
    <dbReference type="NCBI Taxonomy" id="134"/>
    <lineage>
        <taxon>Bacteria</taxon>
        <taxon>Pseudomonadati</taxon>
        <taxon>Pseudomonadota</taxon>
        <taxon>Alphaproteobacteria</taxon>
        <taxon>Hyphomicrobiales</taxon>
        <taxon>Methylocystaceae</taxon>
        <taxon>Methylocystis</taxon>
    </lineage>
</organism>
<keyword evidence="3" id="KW-1185">Reference proteome</keyword>
<reference evidence="2 3" key="1">
    <citation type="submission" date="2019-09" db="EMBL/GenBank/DDBJ databases">
        <title>Isolation and complete genome sequencing of Methylocystis species.</title>
        <authorList>
            <person name="Rumah B.L."/>
            <person name="Stead C.E."/>
            <person name="Stevens B.C."/>
            <person name="Minton N.P."/>
            <person name="Grosse-Honebrink A."/>
            <person name="Zhang Y."/>
        </authorList>
    </citation>
    <scope>NUCLEOTIDE SEQUENCE [LARGE SCALE GENOMIC DNA]</scope>
    <source>
        <strain evidence="2 3">BRCS2</strain>
    </source>
</reference>
<evidence type="ECO:0000313" key="3">
    <source>
        <dbReference type="Proteomes" id="UP000422569"/>
    </source>
</evidence>
<evidence type="ECO:0008006" key="4">
    <source>
        <dbReference type="Google" id="ProtNLM"/>
    </source>
</evidence>
<accession>A0A6B8M7V9</accession>
<feature type="region of interest" description="Disordered" evidence="1">
    <location>
        <begin position="29"/>
        <end position="60"/>
    </location>
</feature>
<proteinExistence type="predicted"/>
<sequence length="91" mass="10254">MREHHPDRGGSDERAREINDIYGRMIKWLDNRQKPQTRQNNDDGSATISDETGSIEEATSSKILRKAASVAIWAVTLAASSYIAARKARRR</sequence>
<evidence type="ECO:0000313" key="2">
    <source>
        <dbReference type="EMBL" id="QGM97413.1"/>
    </source>
</evidence>
<dbReference type="InterPro" id="IPR036869">
    <property type="entry name" value="J_dom_sf"/>
</dbReference>
<dbReference type="KEGG" id="mpar:F7D14_07960"/>